<dbReference type="PROSITE" id="PS51257">
    <property type="entry name" value="PROKAR_LIPOPROTEIN"/>
    <property type="match status" value="1"/>
</dbReference>
<name>A0A1I3CPW7_SELRU</name>
<accession>A0A1I3CPW7</accession>
<dbReference type="InterPro" id="IPR020904">
    <property type="entry name" value="Sc_DH/Rdtase_CS"/>
</dbReference>
<sequence length="298" mass="33555">MKSVIVTGAAGFAGCNLVEMLMKKDYFVYAVVRPDSAHNFRLLESNRLKIIECRMQDYNELHRYIEGPCDALYHLAWQAGGFKEQKQCIAFSIEALKAAKRIGCKRFIGAGTQAEYGPQKGLITENICPNPTTAYGASKLAACVLTRQLANDLEIEWVWGRIFSLYGKYEPYGRMLPDLIKALKRDDEFHLSAATQNWDYLYSSDGAEALIALGEKGKDGEIYNVANGDFHPLKYFTEEIRKLIAPNGNLLYGEEVVNATSLQVSVDKIYKDTGWRAQIEFKKGIAMTNKYLSDIEKV</sequence>
<dbReference type="PROSITE" id="PS00061">
    <property type="entry name" value="ADH_SHORT"/>
    <property type="match status" value="1"/>
</dbReference>
<dbReference type="EMBL" id="FOQK01000004">
    <property type="protein sequence ID" value="SFH76376.1"/>
    <property type="molecule type" value="Genomic_DNA"/>
</dbReference>
<proteinExistence type="inferred from homology"/>
<dbReference type="OrthoDB" id="9789543at2"/>
<dbReference type="PANTHER" id="PTHR43000">
    <property type="entry name" value="DTDP-D-GLUCOSE 4,6-DEHYDRATASE-RELATED"/>
    <property type="match status" value="1"/>
</dbReference>
<dbReference type="AlphaFoldDB" id="A0A1I3CPW7"/>
<dbReference type="Gene3D" id="3.40.50.720">
    <property type="entry name" value="NAD(P)-binding Rossmann-like Domain"/>
    <property type="match status" value="1"/>
</dbReference>
<dbReference type="Proteomes" id="UP000183639">
    <property type="component" value="Unassembled WGS sequence"/>
</dbReference>
<dbReference type="RefSeq" id="WP_075442361.1">
    <property type="nucleotide sequence ID" value="NZ_FOQK01000004.1"/>
</dbReference>
<evidence type="ECO:0000256" key="1">
    <source>
        <dbReference type="ARBA" id="ARBA00007637"/>
    </source>
</evidence>
<gene>
    <name evidence="3" type="ORF">SAMN04487861_10453</name>
</gene>
<dbReference type="Pfam" id="PF01370">
    <property type="entry name" value="Epimerase"/>
    <property type="match status" value="1"/>
</dbReference>
<dbReference type="SUPFAM" id="SSF51735">
    <property type="entry name" value="NAD(P)-binding Rossmann-fold domains"/>
    <property type="match status" value="1"/>
</dbReference>
<organism evidence="3 4">
    <name type="scientific">Selenomonas ruminantium</name>
    <dbReference type="NCBI Taxonomy" id="971"/>
    <lineage>
        <taxon>Bacteria</taxon>
        <taxon>Bacillati</taxon>
        <taxon>Bacillota</taxon>
        <taxon>Negativicutes</taxon>
        <taxon>Selenomonadales</taxon>
        <taxon>Selenomonadaceae</taxon>
        <taxon>Selenomonas</taxon>
    </lineage>
</organism>
<evidence type="ECO:0000313" key="3">
    <source>
        <dbReference type="EMBL" id="SFH76376.1"/>
    </source>
</evidence>
<reference evidence="3 4" key="1">
    <citation type="submission" date="2016-10" db="EMBL/GenBank/DDBJ databases">
        <authorList>
            <person name="de Groot N.N."/>
        </authorList>
    </citation>
    <scope>NUCLEOTIDE SEQUENCE [LARGE SCALE GENOMIC DNA]</scope>
    <source>
        <strain evidence="3 4">Z108</strain>
    </source>
</reference>
<dbReference type="InterPro" id="IPR001509">
    <property type="entry name" value="Epimerase_deHydtase"/>
</dbReference>
<dbReference type="InterPro" id="IPR036291">
    <property type="entry name" value="NAD(P)-bd_dom_sf"/>
</dbReference>
<evidence type="ECO:0000313" key="4">
    <source>
        <dbReference type="Proteomes" id="UP000183639"/>
    </source>
</evidence>
<evidence type="ECO:0000259" key="2">
    <source>
        <dbReference type="Pfam" id="PF01370"/>
    </source>
</evidence>
<comment type="similarity">
    <text evidence="1">Belongs to the NAD(P)-dependent epimerase/dehydratase family.</text>
</comment>
<feature type="domain" description="NAD-dependent epimerase/dehydratase" evidence="2">
    <location>
        <begin position="4"/>
        <end position="226"/>
    </location>
</feature>
<protein>
    <submittedName>
        <fullName evidence="3">Nucleoside-diphosphate-sugar epimerase</fullName>
    </submittedName>
</protein>